<dbReference type="AlphaFoldDB" id="A0AAN8EPD4"/>
<feature type="domain" description="Gamma tubulin complex component protein N-terminal" evidence="10">
    <location>
        <begin position="2"/>
        <end position="310"/>
    </location>
</feature>
<evidence type="ECO:0000313" key="12">
    <source>
        <dbReference type="Proteomes" id="UP001316803"/>
    </source>
</evidence>
<evidence type="ECO:0000256" key="2">
    <source>
        <dbReference type="ARBA" id="ARBA00010337"/>
    </source>
</evidence>
<keyword evidence="12" id="KW-1185">Reference proteome</keyword>
<feature type="compositionally biased region" description="Polar residues" evidence="8">
    <location>
        <begin position="489"/>
        <end position="498"/>
    </location>
</feature>
<keyword evidence="7" id="KW-0175">Coiled coil</keyword>
<feature type="coiled-coil region" evidence="7">
    <location>
        <begin position="667"/>
        <end position="701"/>
    </location>
</feature>
<dbReference type="Proteomes" id="UP001316803">
    <property type="component" value="Unassembled WGS sequence"/>
</dbReference>
<dbReference type="GO" id="GO:0005874">
    <property type="term" value="C:microtubule"/>
    <property type="evidence" value="ECO:0007669"/>
    <property type="project" value="UniProtKB-KW"/>
</dbReference>
<dbReference type="Pfam" id="PF04130">
    <property type="entry name" value="GCP_C_terminal"/>
    <property type="match status" value="1"/>
</dbReference>
<feature type="domain" description="Gamma tubulin complex component C-terminal" evidence="9">
    <location>
        <begin position="320"/>
        <end position="741"/>
    </location>
</feature>
<evidence type="ECO:0000256" key="7">
    <source>
        <dbReference type="SAM" id="Coils"/>
    </source>
</evidence>
<comment type="subcellular location">
    <subcellularLocation>
        <location evidence="1 6">Cytoplasm</location>
        <location evidence="1 6">Cytoskeleton</location>
        <location evidence="1 6">Microtubule organizing center</location>
    </subcellularLocation>
</comment>
<reference evidence="11 12" key="1">
    <citation type="submission" date="2022-12" db="EMBL/GenBank/DDBJ databases">
        <title>Genomic features and morphological characterization of a novel Knufia sp. strain isolated from spacecraft assembly facility.</title>
        <authorList>
            <person name="Teixeira M."/>
            <person name="Chander A.M."/>
            <person name="Stajich J.E."/>
            <person name="Venkateswaran K."/>
        </authorList>
    </citation>
    <scope>NUCLEOTIDE SEQUENCE [LARGE SCALE GENOMIC DNA]</scope>
    <source>
        <strain evidence="11 12">FJI-L2-BK-P2</strain>
    </source>
</reference>
<evidence type="ECO:0000259" key="10">
    <source>
        <dbReference type="Pfam" id="PF17681"/>
    </source>
</evidence>
<organism evidence="11 12">
    <name type="scientific">Knufia fluminis</name>
    <dbReference type="NCBI Taxonomy" id="191047"/>
    <lineage>
        <taxon>Eukaryota</taxon>
        <taxon>Fungi</taxon>
        <taxon>Dikarya</taxon>
        <taxon>Ascomycota</taxon>
        <taxon>Pezizomycotina</taxon>
        <taxon>Eurotiomycetes</taxon>
        <taxon>Chaetothyriomycetidae</taxon>
        <taxon>Chaetothyriales</taxon>
        <taxon>Trichomeriaceae</taxon>
        <taxon>Knufia</taxon>
    </lineage>
</organism>
<sequence length="760" mass="85402">MLHEILLSLSGLPSPIWDELKHKQYDDLDGDKSFGSYTSAAERAMLQILAELVDLHIKLREATAQVSRSHPSPTCRAVSNRIKTNHLRAFTDKIIEVETLVLQEDAKYVGAYKIVPLSTIVTEFQPWARPLRWLWKTITVLQPAGGDNKNTNCSAAVALDFLRKEGHTGYTDIKDIAGDLLVAAQQAWMQSLTPWLLYGQLPKYGVNDFVVSQSLSQSSLDYSVNNELVPYFVTEEAAEAVLAVGRALNQIKSRGHSLQRSGVSSNVCTALLPTSLDQIKSLGYPLQTNAFADMVGSINDTISRTALTQLLPTSVILEFLLVVQDFVLFRNGEFSASLINQAERRLQAHQASANSAKPVRKLGKVENIAINEAETAVILQQTWSELAALVPEHEPDDQHRERAAAWLRMEISSSSVPIGTLLPNTTSLVIDLPSDSSLHIFLSGTDAKRYRDLSAYIISLHRAEAHLTKLWKMSAHRRCYPTPLGPPLSASQRGQQALKTRRLRENQRHKKLRTHWACVSQALFLLSEIGNYFHGEVMEKSWDHLHDWLDVDAFSRPGSSRLSSRPTTASSRQLPSELSATGSERLKRSLVRSRKEDPRTIARAHHKYVEALYHAVLLDNNSYISVLRELFTTVDHFVALFQRLQIIWQGLDLQQDEGITDAFSNYAKEEEELMTEMRRTNHTLTDQLHELVAAIHEAEKQRDMTDMTNGIASMGVAASRDDDFEPWRAKTLDRLLMKLDFLAVGKEDKFEDALVDAEDD</sequence>
<gene>
    <name evidence="11" type="ORF">OHC33_003198</name>
</gene>
<dbReference type="Pfam" id="PF17681">
    <property type="entry name" value="GCP_N_terminal"/>
    <property type="match status" value="1"/>
</dbReference>
<dbReference type="Gene3D" id="1.20.120.1900">
    <property type="entry name" value="Gamma-tubulin complex, C-terminal domain"/>
    <property type="match status" value="1"/>
</dbReference>
<evidence type="ECO:0000256" key="5">
    <source>
        <dbReference type="ARBA" id="ARBA00023212"/>
    </source>
</evidence>
<evidence type="ECO:0000256" key="4">
    <source>
        <dbReference type="ARBA" id="ARBA00022701"/>
    </source>
</evidence>
<keyword evidence="4 6" id="KW-0493">Microtubule</keyword>
<comment type="similarity">
    <text evidence="2 6">Belongs to the TUBGCP family.</text>
</comment>
<dbReference type="GO" id="GO:0000930">
    <property type="term" value="C:gamma-tubulin complex"/>
    <property type="evidence" value="ECO:0007669"/>
    <property type="project" value="TreeGrafter"/>
</dbReference>
<dbReference type="GO" id="GO:0051011">
    <property type="term" value="F:microtubule minus-end binding"/>
    <property type="evidence" value="ECO:0007669"/>
    <property type="project" value="TreeGrafter"/>
</dbReference>
<feature type="region of interest" description="Disordered" evidence="8">
    <location>
        <begin position="483"/>
        <end position="505"/>
    </location>
</feature>
<name>A0AAN8EPD4_9EURO</name>
<evidence type="ECO:0000313" key="11">
    <source>
        <dbReference type="EMBL" id="KAK5955557.1"/>
    </source>
</evidence>
<evidence type="ECO:0000256" key="3">
    <source>
        <dbReference type="ARBA" id="ARBA00022490"/>
    </source>
</evidence>
<feature type="compositionally biased region" description="Polar residues" evidence="8">
    <location>
        <begin position="567"/>
        <end position="582"/>
    </location>
</feature>
<protein>
    <recommendedName>
        <fullName evidence="6">Spindle pole body component</fullName>
    </recommendedName>
</protein>
<dbReference type="GO" id="GO:0044732">
    <property type="term" value="C:mitotic spindle pole body"/>
    <property type="evidence" value="ECO:0007669"/>
    <property type="project" value="TreeGrafter"/>
</dbReference>
<comment type="caution">
    <text evidence="11">The sequence shown here is derived from an EMBL/GenBank/DDBJ whole genome shotgun (WGS) entry which is preliminary data.</text>
</comment>
<dbReference type="PANTHER" id="PTHR19302:SF27">
    <property type="entry name" value="GAMMA-TUBULIN COMPLEX COMPONENT 4"/>
    <property type="match status" value="1"/>
</dbReference>
<dbReference type="GO" id="GO:0007020">
    <property type="term" value="P:microtubule nucleation"/>
    <property type="evidence" value="ECO:0007669"/>
    <property type="project" value="InterPro"/>
</dbReference>
<keyword evidence="3 6" id="KW-0963">Cytoplasm</keyword>
<feature type="region of interest" description="Disordered" evidence="8">
    <location>
        <begin position="557"/>
        <end position="584"/>
    </location>
</feature>
<evidence type="ECO:0000256" key="6">
    <source>
        <dbReference type="RuleBase" id="RU363050"/>
    </source>
</evidence>
<feature type="compositionally biased region" description="Low complexity" evidence="8">
    <location>
        <begin position="557"/>
        <end position="566"/>
    </location>
</feature>
<dbReference type="GO" id="GO:0031122">
    <property type="term" value="P:cytoplasmic microtubule organization"/>
    <property type="evidence" value="ECO:0007669"/>
    <property type="project" value="TreeGrafter"/>
</dbReference>
<accession>A0AAN8EPD4</accession>
<dbReference type="InterPro" id="IPR007259">
    <property type="entry name" value="GCP"/>
</dbReference>
<dbReference type="InterPro" id="IPR040457">
    <property type="entry name" value="GCP_C"/>
</dbReference>
<evidence type="ECO:0000259" key="9">
    <source>
        <dbReference type="Pfam" id="PF04130"/>
    </source>
</evidence>
<dbReference type="GO" id="GO:0051321">
    <property type="term" value="P:meiotic cell cycle"/>
    <property type="evidence" value="ECO:0007669"/>
    <property type="project" value="TreeGrafter"/>
</dbReference>
<dbReference type="EMBL" id="JAKLMC020000006">
    <property type="protein sequence ID" value="KAK5955557.1"/>
    <property type="molecule type" value="Genomic_DNA"/>
</dbReference>
<dbReference type="InterPro" id="IPR041470">
    <property type="entry name" value="GCP_N"/>
</dbReference>
<dbReference type="GO" id="GO:0000922">
    <property type="term" value="C:spindle pole"/>
    <property type="evidence" value="ECO:0007669"/>
    <property type="project" value="InterPro"/>
</dbReference>
<evidence type="ECO:0000256" key="1">
    <source>
        <dbReference type="ARBA" id="ARBA00004267"/>
    </source>
</evidence>
<evidence type="ECO:0000256" key="8">
    <source>
        <dbReference type="SAM" id="MobiDB-lite"/>
    </source>
</evidence>
<proteinExistence type="inferred from homology"/>
<keyword evidence="5 6" id="KW-0206">Cytoskeleton</keyword>
<dbReference type="GO" id="GO:0051225">
    <property type="term" value="P:spindle assembly"/>
    <property type="evidence" value="ECO:0007669"/>
    <property type="project" value="TreeGrafter"/>
</dbReference>
<dbReference type="GO" id="GO:0043015">
    <property type="term" value="F:gamma-tubulin binding"/>
    <property type="evidence" value="ECO:0007669"/>
    <property type="project" value="InterPro"/>
</dbReference>
<dbReference type="GO" id="GO:0000278">
    <property type="term" value="P:mitotic cell cycle"/>
    <property type="evidence" value="ECO:0007669"/>
    <property type="project" value="TreeGrafter"/>
</dbReference>
<dbReference type="InterPro" id="IPR042241">
    <property type="entry name" value="GCP_C_sf"/>
</dbReference>
<dbReference type="PANTHER" id="PTHR19302">
    <property type="entry name" value="GAMMA TUBULIN COMPLEX PROTEIN"/>
    <property type="match status" value="1"/>
</dbReference>